<evidence type="ECO:0000313" key="3">
    <source>
        <dbReference type="Proteomes" id="UP000001018"/>
    </source>
</evidence>
<dbReference type="SMART" id="SM00966">
    <property type="entry name" value="SpoVT_AbrB"/>
    <property type="match status" value="1"/>
</dbReference>
<dbReference type="Pfam" id="PF04014">
    <property type="entry name" value="MazE_antitoxin"/>
    <property type="match status" value="1"/>
</dbReference>
<dbReference type="AlphaFoldDB" id="Q4J6V3"/>
<dbReference type="NCBIfam" id="TIGR01439">
    <property type="entry name" value="lp_hng_hel_AbrB"/>
    <property type="match status" value="1"/>
</dbReference>
<dbReference type="PROSITE" id="PS51740">
    <property type="entry name" value="SPOVT_ABRB"/>
    <property type="match status" value="1"/>
</dbReference>
<dbReference type="STRING" id="330779.Saci_2193"/>
<dbReference type="InterPro" id="IPR037914">
    <property type="entry name" value="SpoVT-AbrB_sf"/>
</dbReference>
<dbReference type="SUPFAM" id="SSF89447">
    <property type="entry name" value="AbrB/MazE/MraZ-like"/>
    <property type="match status" value="1"/>
</dbReference>
<dbReference type="GO" id="GO:0003677">
    <property type="term" value="F:DNA binding"/>
    <property type="evidence" value="ECO:0007669"/>
    <property type="project" value="InterPro"/>
</dbReference>
<accession>Q4J6V3</accession>
<evidence type="ECO:0000313" key="2">
    <source>
        <dbReference type="EMBL" id="AAY81479.1"/>
    </source>
</evidence>
<evidence type="ECO:0000259" key="1">
    <source>
        <dbReference type="PROSITE" id="PS51740"/>
    </source>
</evidence>
<gene>
    <name evidence="2" type="ordered locus">Saci_2193</name>
</gene>
<feature type="domain" description="SpoVT-AbrB" evidence="1">
    <location>
        <begin position="13"/>
        <end position="58"/>
    </location>
</feature>
<protein>
    <recommendedName>
        <fullName evidence="1">SpoVT-AbrB domain-containing protein</fullName>
    </recommendedName>
</protein>
<dbReference type="EMBL" id="CP000077">
    <property type="protein sequence ID" value="AAY81479.1"/>
    <property type="molecule type" value="Genomic_DNA"/>
</dbReference>
<reference evidence="2 3" key="1">
    <citation type="journal article" date="2005" name="J. Bacteriol.">
        <title>The genome of Sulfolobus acidocaldarius, a model organism of the Crenarchaeota.</title>
        <authorList>
            <person name="Chen L."/>
            <person name="Brugger K."/>
            <person name="Skovgaard M."/>
            <person name="Redder P."/>
            <person name="She Q."/>
            <person name="Torarinsson E."/>
            <person name="Greve B."/>
            <person name="Awayez M."/>
            <person name="Zibat A."/>
            <person name="Klenk H.-P."/>
            <person name="Garrett R.A."/>
        </authorList>
    </citation>
    <scope>NUCLEOTIDE SEQUENCE [LARGE SCALE GENOMIC DNA]</scope>
    <source>
        <strain evidence="3">ATCC 33909 / DSM 639 / JCM 8929 / NBRC 15157 / NCIMB 11770</strain>
    </source>
</reference>
<proteinExistence type="predicted"/>
<dbReference type="eggNOG" id="arCOG00820">
    <property type="taxonomic scope" value="Archaea"/>
</dbReference>
<dbReference type="Gene3D" id="2.10.260.10">
    <property type="match status" value="1"/>
</dbReference>
<keyword evidence="3" id="KW-1185">Reference proteome</keyword>
<sequence>MLISKIYQNDHMAKVLRVGKKYAIYIPKDIVEEMKIKEGDLLMVTREGDKITLVPLRKPTGYWAEIDADEVEKVGEEITRSFRING</sequence>
<organism evidence="2 3">
    <name type="scientific">Sulfolobus acidocaldarius (strain ATCC 33909 / DSM 639 / JCM 8929 / NBRC 15157 / NCIMB 11770)</name>
    <dbReference type="NCBI Taxonomy" id="330779"/>
    <lineage>
        <taxon>Archaea</taxon>
        <taxon>Thermoproteota</taxon>
        <taxon>Thermoprotei</taxon>
        <taxon>Sulfolobales</taxon>
        <taxon>Sulfolobaceae</taxon>
        <taxon>Sulfolobus</taxon>
    </lineage>
</organism>
<dbReference type="PATRIC" id="fig|330779.12.peg.2201"/>
<dbReference type="InterPro" id="IPR007159">
    <property type="entry name" value="SpoVT-AbrB_dom"/>
</dbReference>
<dbReference type="HOGENOM" id="CLU_158484_3_2_2"/>
<name>Q4J6V3_SULAC</name>
<dbReference type="Proteomes" id="UP000001018">
    <property type="component" value="Chromosome"/>
</dbReference>
<dbReference type="KEGG" id="sai:Saci_2193"/>